<evidence type="ECO:0000313" key="3">
    <source>
        <dbReference type="Proteomes" id="UP001189429"/>
    </source>
</evidence>
<reference evidence="2" key="1">
    <citation type="submission" date="2023-10" db="EMBL/GenBank/DDBJ databases">
        <authorList>
            <person name="Chen Y."/>
            <person name="Shah S."/>
            <person name="Dougan E. K."/>
            <person name="Thang M."/>
            <person name="Chan C."/>
        </authorList>
    </citation>
    <scope>NUCLEOTIDE SEQUENCE [LARGE SCALE GENOMIC DNA]</scope>
</reference>
<feature type="region of interest" description="Disordered" evidence="1">
    <location>
        <begin position="1"/>
        <end position="29"/>
    </location>
</feature>
<dbReference type="EMBL" id="CAUYUJ010017842">
    <property type="protein sequence ID" value="CAK0878389.1"/>
    <property type="molecule type" value="Genomic_DNA"/>
</dbReference>
<protein>
    <submittedName>
        <fullName evidence="2">Uncharacterized protein</fullName>
    </submittedName>
</protein>
<feature type="compositionally biased region" description="Low complexity" evidence="1">
    <location>
        <begin position="13"/>
        <end position="28"/>
    </location>
</feature>
<organism evidence="2 3">
    <name type="scientific">Prorocentrum cordatum</name>
    <dbReference type="NCBI Taxonomy" id="2364126"/>
    <lineage>
        <taxon>Eukaryota</taxon>
        <taxon>Sar</taxon>
        <taxon>Alveolata</taxon>
        <taxon>Dinophyceae</taxon>
        <taxon>Prorocentrales</taxon>
        <taxon>Prorocentraceae</taxon>
        <taxon>Prorocentrum</taxon>
    </lineage>
</organism>
<dbReference type="Proteomes" id="UP001189429">
    <property type="component" value="Unassembled WGS sequence"/>
</dbReference>
<name>A0ABN9VXL1_9DINO</name>
<evidence type="ECO:0000313" key="2">
    <source>
        <dbReference type="EMBL" id="CAK0878389.1"/>
    </source>
</evidence>
<evidence type="ECO:0000256" key="1">
    <source>
        <dbReference type="SAM" id="MobiDB-lite"/>
    </source>
</evidence>
<proteinExistence type="predicted"/>
<comment type="caution">
    <text evidence="2">The sequence shown here is derived from an EMBL/GenBank/DDBJ whole genome shotgun (WGS) entry which is preliminary data.</text>
</comment>
<gene>
    <name evidence="2" type="ORF">PCOR1329_LOCUS62178</name>
</gene>
<accession>A0ABN9VXL1</accession>
<sequence>MARALSSHRAEMSATAVGARAGASASSSFKGFDRPLTASSLAAPSAFRVLEPASATPGTLKMRSSTDVRGRRSAKTAIHEVARVASKRPLAAFRRAAARLSA</sequence>
<keyword evidence="3" id="KW-1185">Reference proteome</keyword>